<dbReference type="InterPro" id="IPR050583">
    <property type="entry name" value="Mycobacterial_A85_antigen"/>
</dbReference>
<dbReference type="PANTHER" id="PTHR48098:SF1">
    <property type="entry name" value="DIACYLGLYCEROL ACYLTRANSFERASE_MYCOLYLTRANSFERASE AG85A"/>
    <property type="match status" value="1"/>
</dbReference>
<dbReference type="PANTHER" id="PTHR48098">
    <property type="entry name" value="ENTEROCHELIN ESTERASE-RELATED"/>
    <property type="match status" value="1"/>
</dbReference>
<evidence type="ECO:0000313" key="1">
    <source>
        <dbReference type="EMBL" id="NYD43211.1"/>
    </source>
</evidence>
<dbReference type="RefSeq" id="WP_179664758.1">
    <property type="nucleotide sequence ID" value="NZ_JACCBG010000001.1"/>
</dbReference>
<dbReference type="Proteomes" id="UP000535511">
    <property type="component" value="Unassembled WGS sequence"/>
</dbReference>
<dbReference type="InterPro" id="IPR000801">
    <property type="entry name" value="Esterase-like"/>
</dbReference>
<dbReference type="GO" id="GO:0016747">
    <property type="term" value="F:acyltransferase activity, transferring groups other than amino-acyl groups"/>
    <property type="evidence" value="ECO:0007669"/>
    <property type="project" value="TreeGrafter"/>
</dbReference>
<dbReference type="Pfam" id="PF00756">
    <property type="entry name" value="Esterase"/>
    <property type="match status" value="1"/>
</dbReference>
<dbReference type="Gene3D" id="3.40.50.1820">
    <property type="entry name" value="alpha/beta hydrolase"/>
    <property type="match status" value="1"/>
</dbReference>
<proteinExistence type="predicted"/>
<reference evidence="1 2" key="1">
    <citation type="submission" date="2020-07" db="EMBL/GenBank/DDBJ databases">
        <title>Sequencing the genomes of 1000 actinobacteria strains.</title>
        <authorList>
            <person name="Klenk H.-P."/>
        </authorList>
    </citation>
    <scope>NUCLEOTIDE SEQUENCE [LARGE SCALE GENOMIC DNA]</scope>
    <source>
        <strain evidence="1 2">DSM 21350</strain>
    </source>
</reference>
<gene>
    <name evidence="1" type="ORF">BJZ21_003294</name>
</gene>
<dbReference type="AlphaFoldDB" id="A0A7Y9E8K3"/>
<dbReference type="SUPFAM" id="SSF53474">
    <property type="entry name" value="alpha/beta-Hydrolases"/>
    <property type="match status" value="1"/>
</dbReference>
<accession>A0A7Y9E8K3</accession>
<protein>
    <submittedName>
        <fullName evidence="1">Enterochelin esterase-like enzyme</fullName>
    </submittedName>
</protein>
<evidence type="ECO:0000313" key="2">
    <source>
        <dbReference type="Proteomes" id="UP000535511"/>
    </source>
</evidence>
<keyword evidence="2" id="KW-1185">Reference proteome</keyword>
<dbReference type="InterPro" id="IPR029058">
    <property type="entry name" value="AB_hydrolase_fold"/>
</dbReference>
<name>A0A7Y9E8K3_9ACTN</name>
<sequence>MNLVATRAATGIVWSPVLREEIRYRVLTPRADRRGRTCLYLLHGRDGSMDDWLPLLPLLDRLVDTGAIPPLVVVMPDAPWSERAGFYVDSAFTGQPPGRPVETALTRDLVAHVEATYPVAADRTHRLVGGVSMGGAGALRLLLAHPEMFSGGLALSPAAYDPLPPAGSSTQQSGAYGHGDLVFDADVYRALGHRGLLAAWPPDRVARLFVAAGADEDLCLQAAQVHRAARETPGIESTLRVLAGGHDWDLWQQATVEGLTWLFDGRVDR</sequence>
<dbReference type="EMBL" id="JACCBG010000001">
    <property type="protein sequence ID" value="NYD43211.1"/>
    <property type="molecule type" value="Genomic_DNA"/>
</dbReference>
<organism evidence="1 2">
    <name type="scientific">Nocardioides panaciterrulae</name>
    <dbReference type="NCBI Taxonomy" id="661492"/>
    <lineage>
        <taxon>Bacteria</taxon>
        <taxon>Bacillati</taxon>
        <taxon>Actinomycetota</taxon>
        <taxon>Actinomycetes</taxon>
        <taxon>Propionibacteriales</taxon>
        <taxon>Nocardioidaceae</taxon>
        <taxon>Nocardioides</taxon>
    </lineage>
</organism>
<comment type="caution">
    <text evidence="1">The sequence shown here is derived from an EMBL/GenBank/DDBJ whole genome shotgun (WGS) entry which is preliminary data.</text>
</comment>